<feature type="region of interest" description="Disordered" evidence="1">
    <location>
        <begin position="114"/>
        <end position="189"/>
    </location>
</feature>
<dbReference type="AlphaFoldDB" id="A0A1M2VJR8"/>
<dbReference type="EMBL" id="MNAD01001119">
    <property type="protein sequence ID" value="OJT07807.1"/>
    <property type="molecule type" value="Genomic_DNA"/>
</dbReference>
<comment type="caution">
    <text evidence="2">The sequence shown here is derived from an EMBL/GenBank/DDBJ whole genome shotgun (WGS) entry which is preliminary data.</text>
</comment>
<dbReference type="OrthoDB" id="2140240at2759"/>
<evidence type="ECO:0000313" key="2">
    <source>
        <dbReference type="EMBL" id="OJT07807.1"/>
    </source>
</evidence>
<sequence>MAIAAASVSAHPTAARAIDPSLIPDLGTPNGGSGCPPSRQDFIDALTANVAAGHALTNPVVAITFPTDTSPASQRARLAAAAATLRNLFGPDDGCPPDATTLPAQLQALELAPRARIPSKPSKPAKPVKSASPGKPAAKSVARPGPVGPVRTKTRTVDPALRTSVPPRKGKDGKLRLPFFGARDVDGDA</sequence>
<protein>
    <submittedName>
        <fullName evidence="2">Uncharacterized protein</fullName>
    </submittedName>
</protein>
<reference evidence="2 3" key="1">
    <citation type="submission" date="2016-10" db="EMBL/GenBank/DDBJ databases">
        <title>Genome sequence of the basidiomycete white-rot fungus Trametes pubescens.</title>
        <authorList>
            <person name="Makela M.R."/>
            <person name="Granchi Z."/>
            <person name="Peng M."/>
            <person name="De Vries R.P."/>
            <person name="Grigoriev I."/>
            <person name="Riley R."/>
            <person name="Hilden K."/>
        </authorList>
    </citation>
    <scope>NUCLEOTIDE SEQUENCE [LARGE SCALE GENOMIC DNA]</scope>
    <source>
        <strain evidence="2 3">FBCC735</strain>
    </source>
</reference>
<organism evidence="2 3">
    <name type="scientific">Trametes pubescens</name>
    <name type="common">White-rot fungus</name>
    <dbReference type="NCBI Taxonomy" id="154538"/>
    <lineage>
        <taxon>Eukaryota</taxon>
        <taxon>Fungi</taxon>
        <taxon>Dikarya</taxon>
        <taxon>Basidiomycota</taxon>
        <taxon>Agaricomycotina</taxon>
        <taxon>Agaricomycetes</taxon>
        <taxon>Polyporales</taxon>
        <taxon>Polyporaceae</taxon>
        <taxon>Trametes</taxon>
    </lineage>
</organism>
<proteinExistence type="predicted"/>
<dbReference type="Proteomes" id="UP000184267">
    <property type="component" value="Unassembled WGS sequence"/>
</dbReference>
<name>A0A1M2VJR8_TRAPU</name>
<gene>
    <name evidence="2" type="ORF">TRAPUB_1290</name>
</gene>
<accession>A0A1M2VJR8</accession>
<evidence type="ECO:0000313" key="3">
    <source>
        <dbReference type="Proteomes" id="UP000184267"/>
    </source>
</evidence>
<evidence type="ECO:0000256" key="1">
    <source>
        <dbReference type="SAM" id="MobiDB-lite"/>
    </source>
</evidence>
<dbReference type="OMA" id="SPPWDHR"/>
<feature type="compositionally biased region" description="Low complexity" evidence="1">
    <location>
        <begin position="114"/>
        <end position="142"/>
    </location>
</feature>
<keyword evidence="3" id="KW-1185">Reference proteome</keyword>